<protein>
    <recommendedName>
        <fullName evidence="8">ADF-H domain-containing protein</fullName>
    </recommendedName>
</protein>
<dbReference type="OrthoDB" id="10006997at2759"/>
<keyword evidence="4" id="KW-0677">Repeat</keyword>
<dbReference type="GO" id="GO:0030042">
    <property type="term" value="P:actin filament depolymerization"/>
    <property type="evidence" value="ECO:0007669"/>
    <property type="project" value="TreeGrafter"/>
</dbReference>
<evidence type="ECO:0000313" key="10">
    <source>
        <dbReference type="Proteomes" id="UP000799778"/>
    </source>
</evidence>
<dbReference type="InterPro" id="IPR002108">
    <property type="entry name" value="ADF-H"/>
</dbReference>
<dbReference type="PROSITE" id="PS51263">
    <property type="entry name" value="ADF_H"/>
    <property type="match status" value="1"/>
</dbReference>
<dbReference type="SUPFAM" id="SSF55753">
    <property type="entry name" value="Actin depolymerizing proteins"/>
    <property type="match status" value="1"/>
</dbReference>
<evidence type="ECO:0000256" key="6">
    <source>
        <dbReference type="ARBA" id="ARBA00023212"/>
    </source>
</evidence>
<comment type="subunit">
    <text evidence="7">Interacts with G-actin; ADP-actin form.</text>
</comment>
<keyword evidence="10" id="KW-1185">Reference proteome</keyword>
<dbReference type="Gene3D" id="3.40.20.10">
    <property type="entry name" value="Severin"/>
    <property type="match status" value="1"/>
</dbReference>
<dbReference type="InterPro" id="IPR029006">
    <property type="entry name" value="ADF-H/Gelsolin-like_dom_sf"/>
</dbReference>
<evidence type="ECO:0000259" key="8">
    <source>
        <dbReference type="PROSITE" id="PS51263"/>
    </source>
</evidence>
<sequence length="335" mass="37451">MRGEAELSPSAREAYDSFLSDTSLFALPFRFTDGSLQSLEAVYYPQGLKSSFQNALAELDAILDPKTSLFLVIRRNVSVTAITFVPYLAEKGTRQSYIDSRHDFIRLLGEKGISSSIICKEVGEITDVRAWNERDGDGDPWMVAHHSAHTEEALDAETKSDENAVTKDLGHRVTKCRLCDRRMRNQIEQNAVEALKNLNENEDCVQLSVDITTEKLVLNFQASNIAPDEVAARIPKSKPSYTFYRHPASGLLYFINSSPDAATVKERMTHTMAVPGLVNIIAKEQGAATDRKVEIHDPEDLMFEENDETIGRFRSIYLLNKSVGTESVWEGMPVA</sequence>
<evidence type="ECO:0000256" key="4">
    <source>
        <dbReference type="ARBA" id="ARBA00022737"/>
    </source>
</evidence>
<accession>A0A6A5XRL0</accession>
<dbReference type="InterPro" id="IPR028458">
    <property type="entry name" value="Twinfilin"/>
</dbReference>
<dbReference type="GO" id="GO:0051016">
    <property type="term" value="P:barbed-end actin filament capping"/>
    <property type="evidence" value="ECO:0007669"/>
    <property type="project" value="TreeGrafter"/>
</dbReference>
<name>A0A6A5XRL0_9PLEO</name>
<comment type="subcellular location">
    <subcellularLocation>
        <location evidence="1">Cytoplasm</location>
        <location evidence="1">Cytoskeleton</location>
    </subcellularLocation>
</comment>
<evidence type="ECO:0000256" key="7">
    <source>
        <dbReference type="ARBA" id="ARBA00038532"/>
    </source>
</evidence>
<keyword evidence="5" id="KW-0009">Actin-binding</keyword>
<dbReference type="GO" id="GO:0005884">
    <property type="term" value="C:actin filament"/>
    <property type="evidence" value="ECO:0007669"/>
    <property type="project" value="TreeGrafter"/>
</dbReference>
<dbReference type="Pfam" id="PF00241">
    <property type="entry name" value="Cofilin_ADF"/>
    <property type="match status" value="1"/>
</dbReference>
<proteinExistence type="inferred from homology"/>
<keyword evidence="6" id="KW-0206">Cytoskeleton</keyword>
<dbReference type="Proteomes" id="UP000799778">
    <property type="component" value="Unassembled WGS sequence"/>
</dbReference>
<evidence type="ECO:0000256" key="5">
    <source>
        <dbReference type="ARBA" id="ARBA00023203"/>
    </source>
</evidence>
<keyword evidence="3" id="KW-0963">Cytoplasm</keyword>
<evidence type="ECO:0000313" key="9">
    <source>
        <dbReference type="EMBL" id="KAF2015536.1"/>
    </source>
</evidence>
<dbReference type="GO" id="GO:0005737">
    <property type="term" value="C:cytoplasm"/>
    <property type="evidence" value="ECO:0007669"/>
    <property type="project" value="TreeGrafter"/>
</dbReference>
<evidence type="ECO:0000256" key="1">
    <source>
        <dbReference type="ARBA" id="ARBA00004245"/>
    </source>
</evidence>
<dbReference type="AlphaFoldDB" id="A0A6A5XRL0"/>
<dbReference type="PANTHER" id="PTHR13759">
    <property type="entry name" value="TWINFILIN"/>
    <property type="match status" value="1"/>
</dbReference>
<dbReference type="PANTHER" id="PTHR13759:SF1">
    <property type="entry name" value="TWINFILIN"/>
    <property type="match status" value="1"/>
</dbReference>
<organism evidence="9 10">
    <name type="scientific">Aaosphaeria arxii CBS 175.79</name>
    <dbReference type="NCBI Taxonomy" id="1450172"/>
    <lineage>
        <taxon>Eukaryota</taxon>
        <taxon>Fungi</taxon>
        <taxon>Dikarya</taxon>
        <taxon>Ascomycota</taxon>
        <taxon>Pezizomycotina</taxon>
        <taxon>Dothideomycetes</taxon>
        <taxon>Pleosporomycetidae</taxon>
        <taxon>Pleosporales</taxon>
        <taxon>Pleosporales incertae sedis</taxon>
        <taxon>Aaosphaeria</taxon>
    </lineage>
</organism>
<dbReference type="GO" id="GO:0051015">
    <property type="term" value="F:actin filament binding"/>
    <property type="evidence" value="ECO:0007669"/>
    <property type="project" value="TreeGrafter"/>
</dbReference>
<evidence type="ECO:0000256" key="3">
    <source>
        <dbReference type="ARBA" id="ARBA00022490"/>
    </source>
</evidence>
<dbReference type="EMBL" id="ML978069">
    <property type="protein sequence ID" value="KAF2015536.1"/>
    <property type="molecule type" value="Genomic_DNA"/>
</dbReference>
<reference evidence="9" key="1">
    <citation type="journal article" date="2020" name="Stud. Mycol.">
        <title>101 Dothideomycetes genomes: a test case for predicting lifestyles and emergence of pathogens.</title>
        <authorList>
            <person name="Haridas S."/>
            <person name="Albert R."/>
            <person name="Binder M."/>
            <person name="Bloem J."/>
            <person name="Labutti K."/>
            <person name="Salamov A."/>
            <person name="Andreopoulos B."/>
            <person name="Baker S."/>
            <person name="Barry K."/>
            <person name="Bills G."/>
            <person name="Bluhm B."/>
            <person name="Cannon C."/>
            <person name="Castanera R."/>
            <person name="Culley D."/>
            <person name="Daum C."/>
            <person name="Ezra D."/>
            <person name="Gonzalez J."/>
            <person name="Henrissat B."/>
            <person name="Kuo A."/>
            <person name="Liang C."/>
            <person name="Lipzen A."/>
            <person name="Lutzoni F."/>
            <person name="Magnuson J."/>
            <person name="Mondo S."/>
            <person name="Nolan M."/>
            <person name="Ohm R."/>
            <person name="Pangilinan J."/>
            <person name="Park H.-J."/>
            <person name="Ramirez L."/>
            <person name="Alfaro M."/>
            <person name="Sun H."/>
            <person name="Tritt A."/>
            <person name="Yoshinaga Y."/>
            <person name="Zwiers L.-H."/>
            <person name="Turgeon B."/>
            <person name="Goodwin S."/>
            <person name="Spatafora J."/>
            <person name="Crous P."/>
            <person name="Grigoriev I."/>
        </authorList>
    </citation>
    <scope>NUCLEOTIDE SEQUENCE</scope>
    <source>
        <strain evidence="9">CBS 175.79</strain>
    </source>
</reference>
<dbReference type="GO" id="GO:0003785">
    <property type="term" value="F:actin monomer binding"/>
    <property type="evidence" value="ECO:0007669"/>
    <property type="project" value="TreeGrafter"/>
</dbReference>
<comment type="similarity">
    <text evidence="2">Belongs to the actin-binding proteins ADF family. Twinfilin subfamily.</text>
</comment>
<dbReference type="GeneID" id="54291238"/>
<gene>
    <name evidence="9" type="ORF">BU24DRAFT_491769</name>
</gene>
<feature type="domain" description="ADF-H" evidence="8">
    <location>
        <begin position="180"/>
        <end position="311"/>
    </location>
</feature>
<dbReference type="RefSeq" id="XP_033383875.1">
    <property type="nucleotide sequence ID" value="XM_033533841.1"/>
</dbReference>
<evidence type="ECO:0000256" key="2">
    <source>
        <dbReference type="ARBA" id="ARBA00009557"/>
    </source>
</evidence>